<dbReference type="Proteomes" id="UP000440004">
    <property type="component" value="Unassembled WGS sequence"/>
</dbReference>
<proteinExistence type="predicted"/>
<feature type="domain" description="DUF4130" evidence="1">
    <location>
        <begin position="91"/>
        <end position="248"/>
    </location>
</feature>
<comment type="caution">
    <text evidence="2">The sequence shown here is derived from an EMBL/GenBank/DDBJ whole genome shotgun (WGS) entry which is preliminary data.</text>
</comment>
<dbReference type="InterPro" id="IPR023875">
    <property type="entry name" value="DNA_repair_put"/>
</dbReference>
<keyword evidence="3" id="KW-1185">Reference proteome</keyword>
<organism evidence="2 3">
    <name type="scientific">Alkalibaculum sporogenes</name>
    <dbReference type="NCBI Taxonomy" id="2655001"/>
    <lineage>
        <taxon>Bacteria</taxon>
        <taxon>Bacillati</taxon>
        <taxon>Bacillota</taxon>
        <taxon>Clostridia</taxon>
        <taxon>Eubacteriales</taxon>
        <taxon>Eubacteriaceae</taxon>
        <taxon>Alkalibaculum</taxon>
    </lineage>
</organism>
<dbReference type="NCBIfam" id="TIGR03915">
    <property type="entry name" value="SAM_7_link_chp"/>
    <property type="match status" value="1"/>
</dbReference>
<dbReference type="EMBL" id="WHNX01000026">
    <property type="protein sequence ID" value="MPW26744.1"/>
    <property type="molecule type" value="Genomic_DNA"/>
</dbReference>
<dbReference type="Pfam" id="PF13566">
    <property type="entry name" value="DUF4130"/>
    <property type="match status" value="1"/>
</dbReference>
<dbReference type="RefSeq" id="WP_152805620.1">
    <property type="nucleotide sequence ID" value="NZ_WHNX01000026.1"/>
</dbReference>
<name>A0A6A7KBF9_9FIRM</name>
<evidence type="ECO:0000259" key="1">
    <source>
        <dbReference type="Pfam" id="PF13566"/>
    </source>
</evidence>
<dbReference type="AlphaFoldDB" id="A0A6A7KBF9"/>
<gene>
    <name evidence="2" type="ORF">GC105_13210</name>
</gene>
<reference evidence="2 3" key="1">
    <citation type="submission" date="2019-10" db="EMBL/GenBank/DDBJ databases">
        <title>Alkalibaculum tamaniensis sp.nov., a new alkaliphilic acetogen, isolated on methoxylated aromatics from a mud volcano.</title>
        <authorList>
            <person name="Khomyakova M.A."/>
            <person name="Merkel A.Y."/>
            <person name="Bonch-Osmolovskaya E.A."/>
            <person name="Slobodkin A.I."/>
        </authorList>
    </citation>
    <scope>NUCLEOTIDE SEQUENCE [LARGE SCALE GENOMIC DNA]</scope>
    <source>
        <strain evidence="2 3">M08DMB</strain>
    </source>
</reference>
<protein>
    <submittedName>
        <fullName evidence="2">DUF4130 domain-containing protein</fullName>
    </submittedName>
</protein>
<accession>A0A6A7KBF9</accession>
<sequence length="250" mass="29440">MDREGNEIDVHYLYDDTFDGLLTACYNHYYKKTCSGIFSKVSYQVSLVEIYEEIETNLVDSDIMYRTIKNELSLDVLKNVLHCFLSDNINKEKYILDYLNLGFKMGKAFNNYHTHDAVLPLLQIVKKVKMESHRFLGYVRFTLLGSVLYCGIHPSFNILPIIADHFSDRFKSEAFIIHDKNRNTAIVSKEGKWVMATFDKNIYQDIKGQDIYEELWKTYFKTIGIESRKNLKLQQSFVPLKYRNDLLEFN</sequence>
<evidence type="ECO:0000313" key="3">
    <source>
        <dbReference type="Proteomes" id="UP000440004"/>
    </source>
</evidence>
<dbReference type="InterPro" id="IPR025404">
    <property type="entry name" value="DUF4130"/>
</dbReference>
<evidence type="ECO:0000313" key="2">
    <source>
        <dbReference type="EMBL" id="MPW26744.1"/>
    </source>
</evidence>